<reference evidence="12" key="1">
    <citation type="journal article" date="2023" name="Int. J. Syst. Evol. Microbiol.">
        <title>Sinisalibacter aestuarii sp. nov., isolated from estuarine sediment of the Arakawa River.</title>
        <authorList>
            <person name="Arafat S.T."/>
            <person name="Hirano S."/>
            <person name="Sato A."/>
            <person name="Takeuchi K."/>
            <person name="Yasuda T."/>
            <person name="Terahara T."/>
            <person name="Hamada M."/>
            <person name="Kobayashi T."/>
        </authorList>
    </citation>
    <scope>NUCLEOTIDE SEQUENCE</scope>
    <source>
        <strain evidence="12">B-399</strain>
    </source>
</reference>
<feature type="transmembrane region" description="Helical" evidence="10">
    <location>
        <begin position="108"/>
        <end position="128"/>
    </location>
</feature>
<keyword evidence="7 10" id="KW-0812">Transmembrane</keyword>
<protein>
    <recommendedName>
        <fullName evidence="10">Bcr/CflA family efflux transporter</fullName>
    </recommendedName>
</protein>
<dbReference type="InterPro" id="IPR005829">
    <property type="entry name" value="Sugar_transporter_CS"/>
</dbReference>
<evidence type="ECO:0000256" key="5">
    <source>
        <dbReference type="ARBA" id="ARBA00022448"/>
    </source>
</evidence>
<comment type="function">
    <text evidence="1">Resistance to tetracycline by an active tetracycline efflux. This is an energy-dependent process that decreases the accumulation of the antibiotic in whole cells. This protein functions as a metal-tetracycline/H(+) antiporter.</text>
</comment>
<comment type="subcellular location">
    <subcellularLocation>
        <location evidence="10">Cell inner membrane</location>
        <topology evidence="10">Multi-pass membrane protein</topology>
    </subcellularLocation>
    <subcellularLocation>
        <location evidence="2">Cell membrane</location>
        <topology evidence="2">Multi-pass membrane protein</topology>
    </subcellularLocation>
</comment>
<comment type="similarity">
    <text evidence="4">Belongs to the major facilitator superfamily. TCR/Tet family.</text>
</comment>
<feature type="transmembrane region" description="Helical" evidence="10">
    <location>
        <begin position="253"/>
        <end position="271"/>
    </location>
</feature>
<evidence type="ECO:0000256" key="4">
    <source>
        <dbReference type="ARBA" id="ARBA00007520"/>
    </source>
</evidence>
<dbReference type="CDD" id="cd17320">
    <property type="entry name" value="MFS_MdfA_MDR_like"/>
    <property type="match status" value="1"/>
</dbReference>
<evidence type="ECO:0000256" key="9">
    <source>
        <dbReference type="ARBA" id="ARBA00023136"/>
    </source>
</evidence>
<keyword evidence="10" id="KW-0997">Cell inner membrane</keyword>
<keyword evidence="5 10" id="KW-0813">Transport</keyword>
<evidence type="ECO:0000313" key="13">
    <source>
        <dbReference type="Proteomes" id="UP001144205"/>
    </source>
</evidence>
<evidence type="ECO:0000256" key="7">
    <source>
        <dbReference type="ARBA" id="ARBA00022692"/>
    </source>
</evidence>
<dbReference type="Gene3D" id="1.20.1720.10">
    <property type="entry name" value="Multidrug resistance protein D"/>
    <property type="match status" value="1"/>
</dbReference>
<dbReference type="RefSeq" id="WP_281842391.1">
    <property type="nucleotide sequence ID" value="NZ_BROH01000006.1"/>
</dbReference>
<keyword evidence="6" id="KW-1003">Cell membrane</keyword>
<proteinExistence type="inferred from homology"/>
<evidence type="ECO:0000256" key="1">
    <source>
        <dbReference type="ARBA" id="ARBA00003279"/>
    </source>
</evidence>
<feature type="domain" description="Major facilitator superfamily (MFS) profile" evidence="11">
    <location>
        <begin position="17"/>
        <end position="400"/>
    </location>
</feature>
<keyword evidence="8 10" id="KW-1133">Transmembrane helix</keyword>
<dbReference type="PRINTS" id="PR01035">
    <property type="entry name" value="TCRTETA"/>
</dbReference>
<keyword evidence="13" id="KW-1185">Reference proteome</keyword>
<feature type="transmembrane region" description="Helical" evidence="10">
    <location>
        <begin position="341"/>
        <end position="363"/>
    </location>
</feature>
<feature type="transmembrane region" description="Helical" evidence="10">
    <location>
        <begin position="140"/>
        <end position="162"/>
    </location>
</feature>
<keyword evidence="9 10" id="KW-0472">Membrane</keyword>
<feature type="transmembrane region" description="Helical" evidence="10">
    <location>
        <begin position="310"/>
        <end position="329"/>
    </location>
</feature>
<feature type="transmembrane region" description="Helical" evidence="10">
    <location>
        <begin position="21"/>
        <end position="40"/>
    </location>
</feature>
<dbReference type="InterPro" id="IPR020846">
    <property type="entry name" value="MFS_dom"/>
</dbReference>
<feature type="transmembrane region" description="Helical" evidence="10">
    <location>
        <begin position="168"/>
        <end position="187"/>
    </location>
</feature>
<gene>
    <name evidence="12" type="ORF">STA1M1_22170</name>
</gene>
<dbReference type="InterPro" id="IPR036259">
    <property type="entry name" value="MFS_trans_sf"/>
</dbReference>
<dbReference type="SUPFAM" id="SSF103473">
    <property type="entry name" value="MFS general substrate transporter"/>
    <property type="match status" value="1"/>
</dbReference>
<dbReference type="InterPro" id="IPR001958">
    <property type="entry name" value="Tet-R_TetA/multi-R_MdtG-like"/>
</dbReference>
<dbReference type="NCBIfam" id="TIGR00710">
    <property type="entry name" value="efflux_Bcr_CflA"/>
    <property type="match status" value="1"/>
</dbReference>
<name>A0ABQ5LU97_9RHOB</name>
<organism evidence="12 13">
    <name type="scientific">Sinisalibacter aestuarii</name>
    <dbReference type="NCBI Taxonomy" id="2949426"/>
    <lineage>
        <taxon>Bacteria</taxon>
        <taxon>Pseudomonadati</taxon>
        <taxon>Pseudomonadota</taxon>
        <taxon>Alphaproteobacteria</taxon>
        <taxon>Rhodobacterales</taxon>
        <taxon>Roseobacteraceae</taxon>
        <taxon>Sinisalibacter</taxon>
    </lineage>
</organism>
<feature type="transmembrane region" description="Helical" evidence="10">
    <location>
        <begin position="283"/>
        <end position="304"/>
    </location>
</feature>
<dbReference type="PROSITE" id="PS00216">
    <property type="entry name" value="SUGAR_TRANSPORT_1"/>
    <property type="match status" value="1"/>
</dbReference>
<feature type="transmembrane region" description="Helical" evidence="10">
    <location>
        <begin position="83"/>
        <end position="102"/>
    </location>
</feature>
<evidence type="ECO:0000256" key="8">
    <source>
        <dbReference type="ARBA" id="ARBA00022989"/>
    </source>
</evidence>
<feature type="transmembrane region" description="Helical" evidence="10">
    <location>
        <begin position="52"/>
        <end position="71"/>
    </location>
</feature>
<evidence type="ECO:0000313" key="12">
    <source>
        <dbReference type="EMBL" id="GKY88348.1"/>
    </source>
</evidence>
<comment type="similarity">
    <text evidence="3 10">Belongs to the major facilitator superfamily. Bcr/CmlA family.</text>
</comment>
<dbReference type="InterPro" id="IPR004812">
    <property type="entry name" value="Efflux_drug-R_Bcr/CmlA"/>
</dbReference>
<evidence type="ECO:0000256" key="3">
    <source>
        <dbReference type="ARBA" id="ARBA00006236"/>
    </source>
</evidence>
<dbReference type="PANTHER" id="PTHR23502:SF132">
    <property type="entry name" value="POLYAMINE TRANSPORTER 2-RELATED"/>
    <property type="match status" value="1"/>
</dbReference>
<evidence type="ECO:0000256" key="6">
    <source>
        <dbReference type="ARBA" id="ARBA00022475"/>
    </source>
</evidence>
<feature type="transmembrane region" description="Helical" evidence="10">
    <location>
        <begin position="375"/>
        <end position="396"/>
    </location>
</feature>
<dbReference type="Pfam" id="PF07690">
    <property type="entry name" value="MFS_1"/>
    <property type="match status" value="1"/>
</dbReference>
<dbReference type="PROSITE" id="PS50850">
    <property type="entry name" value="MFS"/>
    <property type="match status" value="1"/>
</dbReference>
<accession>A0ABQ5LU97</accession>
<comment type="caution">
    <text evidence="12">The sequence shown here is derived from an EMBL/GenBank/DDBJ whole genome shotgun (WGS) entry which is preliminary data.</text>
</comment>
<evidence type="ECO:0000256" key="10">
    <source>
        <dbReference type="RuleBase" id="RU365088"/>
    </source>
</evidence>
<dbReference type="Proteomes" id="UP001144205">
    <property type="component" value="Unassembled WGS sequence"/>
</dbReference>
<feature type="transmembrane region" description="Helical" evidence="10">
    <location>
        <begin position="217"/>
        <end position="241"/>
    </location>
</feature>
<evidence type="ECO:0000259" key="11">
    <source>
        <dbReference type="PROSITE" id="PS50850"/>
    </source>
</evidence>
<dbReference type="PANTHER" id="PTHR23502">
    <property type="entry name" value="MAJOR FACILITATOR SUPERFAMILY"/>
    <property type="match status" value="1"/>
</dbReference>
<dbReference type="InterPro" id="IPR011701">
    <property type="entry name" value="MFS"/>
</dbReference>
<sequence length="405" mass="43062">MEDQIRTRFLDRTTPPHILTLTLITGLSALSMNIFLPSLPGMTAYFEADYRLMQLSIALYLAMNAVLQVLVGPISDRYGRRPVLLVSFAIFVIASLGCVFAPTAEIFLAFRMVQAAVSVGMVLSRAVVRDMVPADKAASMIAYVTMGMAVVPMLAPMVGGLLDAAFGWQANFWLLFILGALVTWLLWHDLGETAARRSGGLRAQIAEYPELLTSPRFWGYSAVAMFASGAFFAYLGGAPFVGTEIHHLDPARLGLFFGAPALGYLVGNGVAGRYSARFGIDRMILIGTLVPTTCLIISLLLHLAGFTHPLIFFGLMIPFGFGNGMVMPNATSGTLSVRPQLAGSASGLGGAMMIGGGAALSALSGMVLSVETGPWPLLALMLTSSFLSVVSILLVMRRAARVGAV</sequence>
<evidence type="ECO:0000256" key="2">
    <source>
        <dbReference type="ARBA" id="ARBA00004651"/>
    </source>
</evidence>
<dbReference type="EMBL" id="BROH01000006">
    <property type="protein sequence ID" value="GKY88348.1"/>
    <property type="molecule type" value="Genomic_DNA"/>
</dbReference>